<name>A0AAN1QN77_SYNEL</name>
<accession>A0AAN1QN77</accession>
<organism evidence="1 2">
    <name type="scientific">Synechococcus elongatus PCC 11801</name>
    <dbReference type="NCBI Taxonomy" id="2219813"/>
    <lineage>
        <taxon>Bacteria</taxon>
        <taxon>Bacillati</taxon>
        <taxon>Cyanobacteriota</taxon>
        <taxon>Cyanophyceae</taxon>
        <taxon>Synechococcales</taxon>
        <taxon>Synechococcaceae</taxon>
        <taxon>Synechococcus</taxon>
    </lineage>
</organism>
<dbReference type="AlphaFoldDB" id="A0AAN1QN77"/>
<dbReference type="EMBL" id="CP030139">
    <property type="protein sequence ID" value="AZB72238.2"/>
    <property type="molecule type" value="Genomic_DNA"/>
</dbReference>
<gene>
    <name evidence="1" type="ORF">DOP62_05420</name>
</gene>
<evidence type="ECO:0000313" key="2">
    <source>
        <dbReference type="Proteomes" id="UP000267249"/>
    </source>
</evidence>
<dbReference type="RefSeq" id="WP_261790025.1">
    <property type="nucleotide sequence ID" value="NZ_CP030139.2"/>
</dbReference>
<proteinExistence type="predicted"/>
<reference evidence="1 2" key="1">
    <citation type="journal article" date="2018" name="Sci. Rep.">
        <title>Genome Features and Biochemical Characteristics of a Robust, Fast Growing and Naturally Transformable Cyanobacterium Synechococcus elongatus PCC 11801 Isolated from India.</title>
        <authorList>
            <person name="Jaiswal D."/>
            <person name="Sengupta A."/>
            <person name="Sohoni S."/>
            <person name="Sengupta S."/>
            <person name="Phadnavis A.G."/>
            <person name="Pakrasi H.B."/>
            <person name="Wangikar P.P."/>
        </authorList>
    </citation>
    <scope>NUCLEOTIDE SEQUENCE [LARGE SCALE GENOMIC DNA]</scope>
    <source>
        <strain evidence="1 2">PCC 11801</strain>
    </source>
</reference>
<dbReference type="Proteomes" id="UP000267249">
    <property type="component" value="Chromosome"/>
</dbReference>
<sequence length="108" mass="11464">MTVLPKISHFGGNAPVLNCEAGIRLTIAPLHCTLSVLELPSAIREALQLRPHQQIQVEARSPLGSVLVRILPDRLISLGPDWAAAIAVQSPESSMSLSTSASQKSSMS</sequence>
<protein>
    <submittedName>
        <fullName evidence="1">Uncharacterized protein</fullName>
    </submittedName>
</protein>
<evidence type="ECO:0000313" key="1">
    <source>
        <dbReference type="EMBL" id="AZB72238.2"/>
    </source>
</evidence>